<evidence type="ECO:0000313" key="2">
    <source>
        <dbReference type="Proteomes" id="UP001445335"/>
    </source>
</evidence>
<dbReference type="InterPro" id="IPR036873">
    <property type="entry name" value="Rhodanese-like_dom_sf"/>
</dbReference>
<evidence type="ECO:0000313" key="1">
    <source>
        <dbReference type="EMBL" id="KAK9825638.1"/>
    </source>
</evidence>
<reference evidence="1 2" key="1">
    <citation type="journal article" date="2024" name="Nat. Commun.">
        <title>Phylogenomics reveals the evolutionary origins of lichenization in chlorophyte algae.</title>
        <authorList>
            <person name="Puginier C."/>
            <person name="Libourel C."/>
            <person name="Otte J."/>
            <person name="Skaloud P."/>
            <person name="Haon M."/>
            <person name="Grisel S."/>
            <person name="Petersen M."/>
            <person name="Berrin J.G."/>
            <person name="Delaux P.M."/>
            <person name="Dal Grande F."/>
            <person name="Keller J."/>
        </authorList>
    </citation>
    <scope>NUCLEOTIDE SEQUENCE [LARGE SCALE GENOMIC DNA]</scope>
    <source>
        <strain evidence="1 2">SAG 245.80</strain>
    </source>
</reference>
<dbReference type="AlphaFoldDB" id="A0AAW1QWD7"/>
<dbReference type="SUPFAM" id="SSF52821">
    <property type="entry name" value="Rhodanese/Cell cycle control phosphatase"/>
    <property type="match status" value="1"/>
</dbReference>
<organism evidence="1 2">
    <name type="scientific">Elliptochloris bilobata</name>
    <dbReference type="NCBI Taxonomy" id="381761"/>
    <lineage>
        <taxon>Eukaryota</taxon>
        <taxon>Viridiplantae</taxon>
        <taxon>Chlorophyta</taxon>
        <taxon>core chlorophytes</taxon>
        <taxon>Trebouxiophyceae</taxon>
        <taxon>Trebouxiophyceae incertae sedis</taxon>
        <taxon>Elliptochloris clade</taxon>
        <taxon>Elliptochloris</taxon>
    </lineage>
</organism>
<comment type="caution">
    <text evidence="1">The sequence shown here is derived from an EMBL/GenBank/DDBJ whole genome shotgun (WGS) entry which is preliminary data.</text>
</comment>
<protein>
    <recommendedName>
        <fullName evidence="3">Rhodanese domain-containing protein</fullName>
    </recommendedName>
</protein>
<proteinExistence type="predicted"/>
<gene>
    <name evidence="1" type="ORF">WJX81_002468</name>
</gene>
<evidence type="ECO:0008006" key="3">
    <source>
        <dbReference type="Google" id="ProtNLM"/>
    </source>
</evidence>
<sequence length="183" mass="19547">MMIKQRWSVHHAHKQASRSLEEKESAFEAFKAACRFEGVRYVSGAQSASIDVEDEQETYAEALGLEDGEGASAAELSALPYTPSAYAAEQGFQEVPLASALAVVAREPNSAVLLDVRDDGGEGGPAEALRIPLAKLDEQAAEQLRPFGAVFVLPSGDLRSRQAAVRLHRVYGLEGVAHVAAVD</sequence>
<accession>A0AAW1QWD7</accession>
<dbReference type="Proteomes" id="UP001445335">
    <property type="component" value="Unassembled WGS sequence"/>
</dbReference>
<keyword evidence="2" id="KW-1185">Reference proteome</keyword>
<dbReference type="EMBL" id="JALJOU010000072">
    <property type="protein sequence ID" value="KAK9825638.1"/>
    <property type="molecule type" value="Genomic_DNA"/>
</dbReference>
<name>A0AAW1QWD7_9CHLO</name>